<evidence type="ECO:0000256" key="1">
    <source>
        <dbReference type="SAM" id="Phobius"/>
    </source>
</evidence>
<dbReference type="Proteomes" id="UP000515917">
    <property type="component" value="Chromosome"/>
</dbReference>
<organism evidence="2 3">
    <name type="scientific">Iodobacter fluviatilis</name>
    <dbReference type="NCBI Taxonomy" id="537"/>
    <lineage>
        <taxon>Bacteria</taxon>
        <taxon>Pseudomonadati</taxon>
        <taxon>Pseudomonadota</taxon>
        <taxon>Betaproteobacteria</taxon>
        <taxon>Neisseriales</taxon>
        <taxon>Chitinibacteraceae</taxon>
        <taxon>Iodobacter</taxon>
    </lineage>
</organism>
<keyword evidence="1" id="KW-0472">Membrane</keyword>
<dbReference type="InterPro" id="IPR021313">
    <property type="entry name" value="DUF2909"/>
</dbReference>
<proteinExistence type="predicted"/>
<reference evidence="2 3" key="1">
    <citation type="submission" date="2018-01" db="EMBL/GenBank/DDBJ databases">
        <title>Genome sequence of Iodobacter sp. strain PCH194 isolated from Indian Trans-Himalaya.</title>
        <authorList>
            <person name="Kumar V."/>
            <person name="Thakur V."/>
            <person name="Kumar S."/>
            <person name="Singh D."/>
        </authorList>
    </citation>
    <scope>NUCLEOTIDE SEQUENCE [LARGE SCALE GENOMIC DNA]</scope>
    <source>
        <strain evidence="2 3">PCH194</strain>
    </source>
</reference>
<evidence type="ECO:0000313" key="2">
    <source>
        <dbReference type="EMBL" id="QBC43401.1"/>
    </source>
</evidence>
<dbReference type="AlphaFoldDB" id="A0A7G3G7W1"/>
<dbReference type="EMBL" id="CP025781">
    <property type="protein sequence ID" value="QBC43401.1"/>
    <property type="molecule type" value="Genomic_DNA"/>
</dbReference>
<name>A0A7G3G7W1_9NEIS</name>
<dbReference type="NCBIfam" id="NF033233">
    <property type="entry name" value="twin_helix"/>
    <property type="match status" value="1"/>
</dbReference>
<keyword evidence="1" id="KW-0812">Transmembrane</keyword>
<protein>
    <submittedName>
        <fullName evidence="2">DUF2909 domain-containing protein</fullName>
    </submittedName>
</protein>
<sequence length="63" mass="6880">MKIVAIILLLIILITLGRALLQMVRGGRSTQMVKALTLRVGLSIVLFLLLLIAYGVGWIHPNA</sequence>
<gene>
    <name evidence="2" type="ORF">C1H71_07515</name>
</gene>
<keyword evidence="1" id="KW-1133">Transmembrane helix</keyword>
<accession>A0A7G3G7W1</accession>
<dbReference type="Pfam" id="PF11137">
    <property type="entry name" value="DUF2909"/>
    <property type="match status" value="1"/>
</dbReference>
<evidence type="ECO:0000313" key="3">
    <source>
        <dbReference type="Proteomes" id="UP000515917"/>
    </source>
</evidence>
<dbReference type="KEGG" id="ifl:C1H71_07515"/>
<keyword evidence="3" id="KW-1185">Reference proteome</keyword>
<feature type="transmembrane region" description="Helical" evidence="1">
    <location>
        <begin position="35"/>
        <end position="59"/>
    </location>
</feature>
<dbReference type="RefSeq" id="WP_130105980.1">
    <property type="nucleotide sequence ID" value="NZ_CP025781.1"/>
</dbReference>